<dbReference type="PANTHER" id="PTHR35147:SF1">
    <property type="entry name" value="CHEMORECEPTOR GLUTAMINE DEAMIDASE CHED-RELATED"/>
    <property type="match status" value="1"/>
</dbReference>
<dbReference type="GO" id="GO:0050568">
    <property type="term" value="F:protein-glutamine glutaminase activity"/>
    <property type="evidence" value="ECO:0007669"/>
    <property type="project" value="InterPro"/>
</dbReference>
<dbReference type="SUPFAM" id="SSF64438">
    <property type="entry name" value="CNF1/YfiH-like putative cysteine hydrolases"/>
    <property type="match status" value="1"/>
</dbReference>
<dbReference type="CDD" id="cd16352">
    <property type="entry name" value="CheD"/>
    <property type="match status" value="1"/>
</dbReference>
<dbReference type="InterPro" id="IPR011324">
    <property type="entry name" value="Cytotoxic_necrot_fac-like_cat"/>
</dbReference>
<dbReference type="RefSeq" id="WP_128226671.1">
    <property type="nucleotide sequence ID" value="NZ_SACR01000001.1"/>
</dbReference>
<dbReference type="GO" id="GO:0006935">
    <property type="term" value="P:chemotaxis"/>
    <property type="evidence" value="ECO:0007669"/>
    <property type="project" value="UniProtKB-KW"/>
</dbReference>
<evidence type="ECO:0000313" key="4">
    <source>
        <dbReference type="Proteomes" id="UP000285575"/>
    </source>
</evidence>
<evidence type="ECO:0008006" key="5">
    <source>
        <dbReference type="Google" id="ProtNLM"/>
    </source>
</evidence>
<gene>
    <name evidence="3" type="ORF">EOE66_00090</name>
</gene>
<evidence type="ECO:0000256" key="2">
    <source>
        <dbReference type="ARBA" id="ARBA00022801"/>
    </source>
</evidence>
<keyword evidence="2" id="KW-0378">Hydrolase</keyword>
<dbReference type="EMBL" id="SACR01000001">
    <property type="protein sequence ID" value="RVU49030.1"/>
    <property type="molecule type" value="Genomic_DNA"/>
</dbReference>
<sequence length="162" mass="16962">MAPGGLPAFGSVTHTLHPGDVACGTRGDKLVTLLGSCVAVVLTDPRRTVGAMCHIVHASPATRTAAPRDSAWGDVALDVMYELLRERGITPQLCEAYVYGGGNMFPGQFGAGHVGDCNAHWTLQALAADGVRVLHHDLGGHSYRKLSWTVGPDAPEVTAVPL</sequence>
<protein>
    <recommendedName>
        <fullName evidence="5">Chemoreceptor glutamine deamidase CheD</fullName>
    </recommendedName>
</protein>
<comment type="caution">
    <text evidence="3">The sequence shown here is derived from an EMBL/GenBank/DDBJ whole genome shotgun (WGS) entry which is preliminary data.</text>
</comment>
<keyword evidence="1" id="KW-0145">Chemotaxis</keyword>
<accession>A0A437RQG6</accession>
<organism evidence="3 4">
    <name type="scientific">Rubrivivax rivuli</name>
    <dbReference type="NCBI Taxonomy" id="1862385"/>
    <lineage>
        <taxon>Bacteria</taxon>
        <taxon>Pseudomonadati</taxon>
        <taxon>Pseudomonadota</taxon>
        <taxon>Betaproteobacteria</taxon>
        <taxon>Burkholderiales</taxon>
        <taxon>Sphaerotilaceae</taxon>
        <taxon>Rubrivivax</taxon>
    </lineage>
</organism>
<dbReference type="InterPro" id="IPR005659">
    <property type="entry name" value="Chemorcpt_Glu_NH3ase_CheD"/>
</dbReference>
<evidence type="ECO:0000313" key="3">
    <source>
        <dbReference type="EMBL" id="RVU49030.1"/>
    </source>
</evidence>
<dbReference type="OrthoDB" id="9807202at2"/>
<proteinExistence type="predicted"/>
<dbReference type="Pfam" id="PF03975">
    <property type="entry name" value="CheD"/>
    <property type="match status" value="1"/>
</dbReference>
<reference evidence="3 4" key="1">
    <citation type="submission" date="2019-01" db="EMBL/GenBank/DDBJ databases">
        <authorList>
            <person name="Chen W.-M."/>
        </authorList>
    </citation>
    <scope>NUCLEOTIDE SEQUENCE [LARGE SCALE GENOMIC DNA]</scope>
    <source>
        <strain evidence="3 4">KYPY4</strain>
    </source>
</reference>
<dbReference type="AlphaFoldDB" id="A0A437RQG6"/>
<evidence type="ECO:0000256" key="1">
    <source>
        <dbReference type="ARBA" id="ARBA00022500"/>
    </source>
</evidence>
<name>A0A437RQG6_9BURK</name>
<dbReference type="Proteomes" id="UP000285575">
    <property type="component" value="Unassembled WGS sequence"/>
</dbReference>
<dbReference type="InterPro" id="IPR038592">
    <property type="entry name" value="CheD-like_sf"/>
</dbReference>
<dbReference type="PANTHER" id="PTHR35147">
    <property type="entry name" value="CHEMORECEPTOR GLUTAMINE DEAMIDASE CHED-RELATED"/>
    <property type="match status" value="1"/>
</dbReference>
<keyword evidence="4" id="KW-1185">Reference proteome</keyword>
<dbReference type="Gene3D" id="3.30.1330.200">
    <property type="match status" value="1"/>
</dbReference>